<protein>
    <recommendedName>
        <fullName evidence="1">AB hydrolase-1 domain-containing protein</fullName>
    </recommendedName>
</protein>
<dbReference type="PANTHER" id="PTHR43798">
    <property type="entry name" value="MONOACYLGLYCEROL LIPASE"/>
    <property type="match status" value="1"/>
</dbReference>
<dbReference type="PRINTS" id="PR00111">
    <property type="entry name" value="ABHYDROLASE"/>
</dbReference>
<evidence type="ECO:0000313" key="2">
    <source>
        <dbReference type="EMBL" id="SVC25320.1"/>
    </source>
</evidence>
<feature type="non-terminal residue" evidence="2">
    <location>
        <position position="268"/>
    </location>
</feature>
<dbReference type="Gene3D" id="3.40.50.1820">
    <property type="entry name" value="alpha/beta hydrolase"/>
    <property type="match status" value="1"/>
</dbReference>
<dbReference type="InterPro" id="IPR050266">
    <property type="entry name" value="AB_hydrolase_sf"/>
</dbReference>
<feature type="domain" description="AB hydrolase-1" evidence="1">
    <location>
        <begin position="22"/>
        <end position="254"/>
    </location>
</feature>
<dbReference type="SUPFAM" id="SSF53474">
    <property type="entry name" value="alpha/beta-Hydrolases"/>
    <property type="match status" value="1"/>
</dbReference>
<sequence length="268" mass="30416">MPILSTENFKIDYTEDGVGQTIILIHSSISNNQQWRLLVNSLRDRFHVLAINLFGYGQTSPWTGNSNQTLYDQAKLVIELCSTFTYPISIVGHSFGGSVGIKLAAILRDKVVRMVLLEPNPFYLLNQHGRIGAYNESLELRNCIKKFGSKGEWGKVAEKFADYFLADHSWEGMPEKHRQTFIDRLLPNFHEWDAVMNEETTSNELKDISAKTLIVSGSNTRRIFREIVELLSKVCPNWTFTELAKVGHAAPITHTAKINKVIEEFLDG</sequence>
<organism evidence="2">
    <name type="scientific">marine metagenome</name>
    <dbReference type="NCBI Taxonomy" id="408172"/>
    <lineage>
        <taxon>unclassified sequences</taxon>
        <taxon>metagenomes</taxon>
        <taxon>ecological metagenomes</taxon>
    </lineage>
</organism>
<dbReference type="AlphaFoldDB" id="A0A382KLG6"/>
<evidence type="ECO:0000259" key="1">
    <source>
        <dbReference type="Pfam" id="PF12697"/>
    </source>
</evidence>
<dbReference type="InterPro" id="IPR029058">
    <property type="entry name" value="AB_hydrolase_fold"/>
</dbReference>
<gene>
    <name evidence="2" type="ORF">METZ01_LOCUS278174</name>
</gene>
<reference evidence="2" key="1">
    <citation type="submission" date="2018-05" db="EMBL/GenBank/DDBJ databases">
        <authorList>
            <person name="Lanie J.A."/>
            <person name="Ng W.-L."/>
            <person name="Kazmierczak K.M."/>
            <person name="Andrzejewski T.M."/>
            <person name="Davidsen T.M."/>
            <person name="Wayne K.J."/>
            <person name="Tettelin H."/>
            <person name="Glass J.I."/>
            <person name="Rusch D."/>
            <person name="Podicherti R."/>
            <person name="Tsui H.-C.T."/>
            <person name="Winkler M.E."/>
        </authorList>
    </citation>
    <scope>NUCLEOTIDE SEQUENCE</scope>
</reference>
<proteinExistence type="predicted"/>
<dbReference type="InterPro" id="IPR000073">
    <property type="entry name" value="AB_hydrolase_1"/>
</dbReference>
<accession>A0A382KLG6</accession>
<dbReference type="Pfam" id="PF12697">
    <property type="entry name" value="Abhydrolase_6"/>
    <property type="match status" value="1"/>
</dbReference>
<name>A0A382KLG6_9ZZZZ</name>
<dbReference type="EMBL" id="UINC01081456">
    <property type="protein sequence ID" value="SVC25320.1"/>
    <property type="molecule type" value="Genomic_DNA"/>
</dbReference>